<gene>
    <name evidence="7" type="ORF">Q9R02_04675</name>
</gene>
<dbReference type="InterPro" id="IPR029061">
    <property type="entry name" value="THDP-binding"/>
</dbReference>
<evidence type="ECO:0000259" key="6">
    <source>
        <dbReference type="Pfam" id="PF02776"/>
    </source>
</evidence>
<reference evidence="7 8" key="1">
    <citation type="submission" date="2023-08" db="EMBL/GenBank/DDBJ databases">
        <title>Arthrobacter horti sp. nov., isolated from forest soil.</title>
        <authorList>
            <person name="Park M."/>
        </authorList>
    </citation>
    <scope>NUCLEOTIDE SEQUENCE [LARGE SCALE GENOMIC DNA]</scope>
    <source>
        <strain evidence="7 8">YJM1</strain>
    </source>
</reference>
<evidence type="ECO:0000313" key="7">
    <source>
        <dbReference type="EMBL" id="MDP5226445.1"/>
    </source>
</evidence>
<dbReference type="InterPro" id="IPR011766">
    <property type="entry name" value="TPP_enzyme_TPP-bd"/>
</dbReference>
<feature type="domain" description="Thiamine pyrophosphate enzyme TPP-binding" evidence="5">
    <location>
        <begin position="382"/>
        <end position="516"/>
    </location>
</feature>
<name>A0ABT9IMV2_9MICC</name>
<dbReference type="InterPro" id="IPR012001">
    <property type="entry name" value="Thiamin_PyroP_enz_TPP-bd_dom"/>
</dbReference>
<dbReference type="SUPFAM" id="SSF52518">
    <property type="entry name" value="Thiamin diphosphate-binding fold (THDP-binding)"/>
    <property type="match status" value="2"/>
</dbReference>
<evidence type="ECO:0000259" key="4">
    <source>
        <dbReference type="Pfam" id="PF00205"/>
    </source>
</evidence>
<protein>
    <submittedName>
        <fullName evidence="7">Thiamine pyrophosphate-binding protein</fullName>
    </submittedName>
</protein>
<feature type="domain" description="Thiamine pyrophosphate enzyme N-terminal TPP-binding" evidence="6">
    <location>
        <begin position="12"/>
        <end position="113"/>
    </location>
</feature>
<comment type="similarity">
    <text evidence="1 3">Belongs to the TPP enzyme family.</text>
</comment>
<evidence type="ECO:0000256" key="1">
    <source>
        <dbReference type="ARBA" id="ARBA00007812"/>
    </source>
</evidence>
<evidence type="ECO:0000313" key="8">
    <source>
        <dbReference type="Proteomes" id="UP001232725"/>
    </source>
</evidence>
<dbReference type="Gene3D" id="3.40.50.970">
    <property type="match status" value="2"/>
</dbReference>
<dbReference type="CDD" id="cd07035">
    <property type="entry name" value="TPP_PYR_POX_like"/>
    <property type="match status" value="1"/>
</dbReference>
<feature type="domain" description="Thiamine pyrophosphate enzyme central" evidence="4">
    <location>
        <begin position="190"/>
        <end position="321"/>
    </location>
</feature>
<evidence type="ECO:0000256" key="2">
    <source>
        <dbReference type="ARBA" id="ARBA00023052"/>
    </source>
</evidence>
<accession>A0ABT9IMV2</accession>
<comment type="caution">
    <text evidence="7">The sequence shown here is derived from an EMBL/GenBank/DDBJ whole genome shotgun (WGS) entry which is preliminary data.</text>
</comment>
<dbReference type="CDD" id="cd00568">
    <property type="entry name" value="TPP_enzymes"/>
    <property type="match status" value="1"/>
</dbReference>
<dbReference type="SUPFAM" id="SSF52467">
    <property type="entry name" value="DHS-like NAD/FAD-binding domain"/>
    <property type="match status" value="1"/>
</dbReference>
<organism evidence="7 8">
    <name type="scientific">Arthrobacter horti</name>
    <dbReference type="NCBI Taxonomy" id="3068273"/>
    <lineage>
        <taxon>Bacteria</taxon>
        <taxon>Bacillati</taxon>
        <taxon>Actinomycetota</taxon>
        <taxon>Actinomycetes</taxon>
        <taxon>Micrococcales</taxon>
        <taxon>Micrococcaceae</taxon>
        <taxon>Arthrobacter</taxon>
    </lineage>
</organism>
<dbReference type="Pfam" id="PF02775">
    <property type="entry name" value="TPP_enzyme_C"/>
    <property type="match status" value="1"/>
</dbReference>
<keyword evidence="2 3" id="KW-0786">Thiamine pyrophosphate</keyword>
<dbReference type="InterPro" id="IPR045229">
    <property type="entry name" value="TPP_enz"/>
</dbReference>
<dbReference type="Pfam" id="PF00205">
    <property type="entry name" value="TPP_enzyme_M"/>
    <property type="match status" value="1"/>
</dbReference>
<dbReference type="PANTHER" id="PTHR18968:SF13">
    <property type="entry name" value="ACETOLACTATE SYNTHASE CATALYTIC SUBUNIT, MITOCHONDRIAL"/>
    <property type="match status" value="1"/>
</dbReference>
<dbReference type="Pfam" id="PF02776">
    <property type="entry name" value="TPP_enzyme_N"/>
    <property type="match status" value="1"/>
</dbReference>
<dbReference type="RefSeq" id="WP_305995493.1">
    <property type="nucleotide sequence ID" value="NZ_JAVALS010000002.1"/>
</dbReference>
<evidence type="ECO:0000256" key="3">
    <source>
        <dbReference type="RuleBase" id="RU362132"/>
    </source>
</evidence>
<dbReference type="EMBL" id="JAVALS010000002">
    <property type="protein sequence ID" value="MDP5226445.1"/>
    <property type="molecule type" value="Genomic_DNA"/>
</dbReference>
<dbReference type="PANTHER" id="PTHR18968">
    <property type="entry name" value="THIAMINE PYROPHOSPHATE ENZYMES"/>
    <property type="match status" value="1"/>
</dbReference>
<dbReference type="InterPro" id="IPR012000">
    <property type="entry name" value="Thiamin_PyroP_enz_cen_dom"/>
</dbReference>
<dbReference type="Gene3D" id="3.40.50.1220">
    <property type="entry name" value="TPP-binding domain"/>
    <property type="match status" value="1"/>
</dbReference>
<proteinExistence type="inferred from homology"/>
<keyword evidence="8" id="KW-1185">Reference proteome</keyword>
<dbReference type="InterPro" id="IPR029035">
    <property type="entry name" value="DHS-like_NAD/FAD-binding_dom"/>
</dbReference>
<dbReference type="Proteomes" id="UP001232725">
    <property type="component" value="Unassembled WGS sequence"/>
</dbReference>
<evidence type="ECO:0000259" key="5">
    <source>
        <dbReference type="Pfam" id="PF02775"/>
    </source>
</evidence>
<sequence>MTPQAADTTLTVSGRVAEVLGEHVTDVFGVMGNGNVHFLDAAEKAGLRFTPVRHEGAAIAAADAYYRASGRLAAGTTTYGPGYTNALTALAEAVQAQIPVVLVTGDAPSDGARPWDVDQTAIATGLGAVTFTVTRQAAGSITQAAVDYALTHRTAVVLAIPYDLAALEAAEEQLTPRAAAAAGIDDDAALARVADLLAAARRPLILAGRGAHLAGAGEALQSLADRLGALTAGTALAFNLLQGEGHLGVAGGFGTEDKAALMHDADVVLVVGASLSPFTLRFGHLFGPGATVIQIDSAKEPTNPRVDLFVQADAKAAVQSLMRLLGSASAPASWRAEAGPVLSVAAAHHEGSAETADGRLDPRLLASALDSILPQRRTVVQDGGHFVGWAPMYWRIPRPQDLVMVGTAYQAIGLGLASAVGAARAVDEGATLVLASGDGGFLMGLSDLESLVGAATSAIVVIYNDAAYGAEIHQYASQGLTDKPMLIPEVDFSGIARALGAESAVVRTLDDLSALRDWIAAGAKGTFVADCRITSSVRAPWMSEWMRATGKAQAAVAN</sequence>